<dbReference type="EMBL" id="VJMI01020151">
    <property type="protein sequence ID" value="KAF0705270.1"/>
    <property type="molecule type" value="Genomic_DNA"/>
</dbReference>
<accession>A0A6A4Z2Y5</accession>
<organism evidence="1 2">
    <name type="scientific">Aphanomyces astaci</name>
    <name type="common">Crayfish plague agent</name>
    <dbReference type="NCBI Taxonomy" id="112090"/>
    <lineage>
        <taxon>Eukaryota</taxon>
        <taxon>Sar</taxon>
        <taxon>Stramenopiles</taxon>
        <taxon>Oomycota</taxon>
        <taxon>Saprolegniomycetes</taxon>
        <taxon>Saprolegniales</taxon>
        <taxon>Verrucalvaceae</taxon>
        <taxon>Aphanomyces</taxon>
    </lineage>
</organism>
<dbReference type="AlphaFoldDB" id="A0A6A4Z2Y5"/>
<sequence length="336" mass="36759">MAPKGSWSTSFFGFWNDLDACAQTAKYASIHPPNAFDAMGNSYYRSPAGTPGTALLRSQLGAAEGCPCVSKQLVQRGAASPQHYLRIPEPSLSVPPTTTWQHPNAVYYGANPMCCNGNPMPCVQPSFGYYDDCGTLYRHEVNIARDSVLFAKFATVITSSDQLSSVCALTTGPAMFTSCMQSLLPASDVFTTLLKAPLEALRPQLTQTSQAIAGLNVSFVQWATIAGVDQVLHQPMITSSSTSSSWSFIGWMTMFDWVNDQREVYSFQGDLNTNVLISRPHPFDVMAMNPVELPYNACPYFWVVGIIGTVKRHFRDCPTALTQENSTTSNNMPIVK</sequence>
<dbReference type="Proteomes" id="UP000469452">
    <property type="component" value="Unassembled WGS sequence"/>
</dbReference>
<gene>
    <name evidence="1" type="ORF">AaE_014600</name>
</gene>
<proteinExistence type="predicted"/>
<dbReference type="VEuPathDB" id="FungiDB:H257_14106"/>
<dbReference type="VEuPathDB" id="FungiDB:H257_14108"/>
<evidence type="ECO:0000313" key="2">
    <source>
        <dbReference type="Proteomes" id="UP000469452"/>
    </source>
</evidence>
<evidence type="ECO:0000313" key="1">
    <source>
        <dbReference type="EMBL" id="KAF0705270.1"/>
    </source>
</evidence>
<reference evidence="1 2" key="1">
    <citation type="submission" date="2019-06" db="EMBL/GenBank/DDBJ databases">
        <title>Genomics analysis of Aphanomyces spp. identifies a new class of oomycete effector associated with host adaptation.</title>
        <authorList>
            <person name="Gaulin E."/>
        </authorList>
    </citation>
    <scope>NUCLEOTIDE SEQUENCE [LARGE SCALE GENOMIC DNA]</scope>
    <source>
        <strain evidence="1 2">E</strain>
    </source>
</reference>
<name>A0A6A4Z2Y5_APHAT</name>
<comment type="caution">
    <text evidence="1">The sequence shown here is derived from an EMBL/GenBank/DDBJ whole genome shotgun (WGS) entry which is preliminary data.</text>
</comment>
<protein>
    <submittedName>
        <fullName evidence="1">Uncharacterized protein</fullName>
    </submittedName>
</protein>